<reference evidence="3" key="1">
    <citation type="submission" date="2016-09" db="EMBL/GenBank/DDBJ databases">
        <authorList>
            <person name="Varghese N."/>
            <person name="Submissions S."/>
        </authorList>
    </citation>
    <scope>NUCLEOTIDE SEQUENCE [LARGE SCALE GENOMIC DNA]</scope>
    <source>
        <strain evidence="3">ANC 3699</strain>
    </source>
</reference>
<dbReference type="Proteomes" id="UP000242317">
    <property type="component" value="Unassembled WGS sequence"/>
</dbReference>
<evidence type="ECO:0000313" key="3">
    <source>
        <dbReference type="Proteomes" id="UP000242317"/>
    </source>
</evidence>
<proteinExistence type="predicted"/>
<organism evidence="2 3">
    <name type="scientific">Acinetobacter marinus</name>
    <dbReference type="NCBI Taxonomy" id="281375"/>
    <lineage>
        <taxon>Bacteria</taxon>
        <taxon>Pseudomonadati</taxon>
        <taxon>Pseudomonadota</taxon>
        <taxon>Gammaproteobacteria</taxon>
        <taxon>Moraxellales</taxon>
        <taxon>Moraxellaceae</taxon>
        <taxon>Acinetobacter</taxon>
    </lineage>
</organism>
<keyword evidence="3" id="KW-1185">Reference proteome</keyword>
<evidence type="ECO:0000256" key="1">
    <source>
        <dbReference type="SAM" id="SignalP"/>
    </source>
</evidence>
<keyword evidence="1" id="KW-0732">Signal</keyword>
<evidence type="ECO:0000313" key="2">
    <source>
        <dbReference type="EMBL" id="SDC32962.1"/>
    </source>
</evidence>
<dbReference type="RefSeq" id="WP_143005207.1">
    <property type="nucleotide sequence ID" value="NZ_FMYK01000004.1"/>
</dbReference>
<feature type="chain" id="PRO_5017225289" evidence="1">
    <location>
        <begin position="22"/>
        <end position="183"/>
    </location>
</feature>
<dbReference type="EMBL" id="FMYK01000004">
    <property type="protein sequence ID" value="SDC32962.1"/>
    <property type="molecule type" value="Genomic_DNA"/>
</dbReference>
<accession>A0A1G6KPD6</accession>
<dbReference type="AlphaFoldDB" id="A0A1G6KPD6"/>
<name>A0A1G6KPD6_9GAMM</name>
<feature type="signal peptide" evidence="1">
    <location>
        <begin position="1"/>
        <end position="21"/>
    </location>
</feature>
<sequence length="183" mass="21649">MKYLIKFLLMFSLWFSVVCQASEATPIDQNQAMSELSEIFFLDKTLPIFDYDFINEKNMDYSITSLQYINAYLDEIRKHDELPNEDYFRIVLRTGAYVGEVLRRNEQNHDLNWIGYDQFSKMDYPQEIKGDQISYGTMAVLIDSNSNMVVFPLQKIEKYLQNGEEDSLKFFVEAAIEYMNKKE</sequence>
<gene>
    <name evidence="2" type="ORF">SAMN05421749_104139</name>
</gene>
<dbReference type="OrthoDB" id="6692624at2"/>
<protein>
    <submittedName>
        <fullName evidence="2">Uncharacterized protein</fullName>
    </submittedName>
</protein>